<dbReference type="OrthoDB" id="10533938at2759"/>
<proteinExistence type="predicted"/>
<dbReference type="AlphaFoldDB" id="A0A0L6UMS5"/>
<reference evidence="1 2" key="1">
    <citation type="submission" date="2015-08" db="EMBL/GenBank/DDBJ databases">
        <title>Next Generation Sequencing and Analysis of the Genome of Puccinia sorghi L Schw, the Causal Agent of Maize Common Rust.</title>
        <authorList>
            <person name="Rochi L."/>
            <person name="Burguener G."/>
            <person name="Darino M."/>
            <person name="Turjanski A."/>
            <person name="Kreff E."/>
            <person name="Dieguez M.J."/>
            <person name="Sacco F."/>
        </authorList>
    </citation>
    <scope>NUCLEOTIDE SEQUENCE [LARGE SCALE GENOMIC DNA]</scope>
    <source>
        <strain evidence="1 2">RO10H11247</strain>
    </source>
</reference>
<evidence type="ECO:0000313" key="1">
    <source>
        <dbReference type="EMBL" id="KNZ49816.1"/>
    </source>
</evidence>
<gene>
    <name evidence="1" type="ORF">VP01_4760g3</name>
</gene>
<keyword evidence="2" id="KW-1185">Reference proteome</keyword>
<accession>A0A0L6UMS5</accession>
<organism evidence="1 2">
    <name type="scientific">Puccinia sorghi</name>
    <dbReference type="NCBI Taxonomy" id="27349"/>
    <lineage>
        <taxon>Eukaryota</taxon>
        <taxon>Fungi</taxon>
        <taxon>Dikarya</taxon>
        <taxon>Basidiomycota</taxon>
        <taxon>Pucciniomycotina</taxon>
        <taxon>Pucciniomycetes</taxon>
        <taxon>Pucciniales</taxon>
        <taxon>Pucciniaceae</taxon>
        <taxon>Puccinia</taxon>
    </lineage>
</organism>
<dbReference type="VEuPathDB" id="FungiDB:VP01_4760g3"/>
<dbReference type="EMBL" id="LAVV01009901">
    <property type="protein sequence ID" value="KNZ49816.1"/>
    <property type="molecule type" value="Genomic_DNA"/>
</dbReference>
<protein>
    <submittedName>
        <fullName evidence="1">Uncharacterized protein</fullName>
    </submittedName>
</protein>
<comment type="caution">
    <text evidence="1">The sequence shown here is derived from an EMBL/GenBank/DDBJ whole genome shotgun (WGS) entry which is preliminary data.</text>
</comment>
<dbReference type="Proteomes" id="UP000037035">
    <property type="component" value="Unassembled WGS sequence"/>
</dbReference>
<name>A0A0L6UMS5_9BASI</name>
<sequence length="58" mass="6756">MEGASTSSNLESVKNVVGRGKLPMVIHLQQEPEDKLPILKRMRQEYQRCDCHESKLWM</sequence>
<evidence type="ECO:0000313" key="2">
    <source>
        <dbReference type="Proteomes" id="UP000037035"/>
    </source>
</evidence>